<dbReference type="Proteomes" id="UP001139158">
    <property type="component" value="Unassembled WGS sequence"/>
</dbReference>
<dbReference type="InterPro" id="IPR036397">
    <property type="entry name" value="RNaseH_sf"/>
</dbReference>
<dbReference type="GO" id="GO:0005829">
    <property type="term" value="C:cytosol"/>
    <property type="evidence" value="ECO:0007669"/>
    <property type="project" value="TreeGrafter"/>
</dbReference>
<dbReference type="PANTHER" id="PTHR30231:SF42">
    <property type="entry name" value="EXONUCLEASE"/>
    <property type="match status" value="1"/>
</dbReference>
<dbReference type="CDD" id="cd06130">
    <property type="entry name" value="DNA_pol_III_epsilon_like"/>
    <property type="match status" value="1"/>
</dbReference>
<reference evidence="2" key="1">
    <citation type="submission" date="2021-10" db="EMBL/GenBank/DDBJ databases">
        <title>Novel species in genus Arthrobacter.</title>
        <authorList>
            <person name="Liu Y."/>
        </authorList>
    </citation>
    <scope>NUCLEOTIDE SEQUENCE</scope>
    <source>
        <strain evidence="2">Zg-Y453</strain>
    </source>
</reference>
<sequence length="206" mass="22627">MTNPLPMSARNTVPGLDFVAIDFETANSKRASVCQIGIAKIRNGVVTHQSAEFVMPPPGFQNFGHWNIKVHGITRRMVDGAPGWEDILPRLIKFTGDLPLVGHNVSVEKSVIVQASEALGIIPPEFEYLCTQKLARYRLPDAPSYKLDSLITLLDLPGFTHHDAGEDAVACANVAIHLAKETGISNIRELFPPARRMASNYLWEAS</sequence>
<organism evidence="2 3">
    <name type="scientific">Arthrobacter caoxuetaonis</name>
    <dbReference type="NCBI Taxonomy" id="2886935"/>
    <lineage>
        <taxon>Bacteria</taxon>
        <taxon>Bacillati</taxon>
        <taxon>Actinomycetota</taxon>
        <taxon>Actinomycetes</taxon>
        <taxon>Micrococcales</taxon>
        <taxon>Micrococcaceae</taxon>
        <taxon>Arthrobacter</taxon>
    </lineage>
</organism>
<gene>
    <name evidence="2" type="ORF">LJ757_18715</name>
</gene>
<name>A0A9X1MIA6_9MICC</name>
<dbReference type="SMART" id="SM00479">
    <property type="entry name" value="EXOIII"/>
    <property type="match status" value="1"/>
</dbReference>
<feature type="domain" description="Exonuclease" evidence="1">
    <location>
        <begin position="17"/>
        <end position="184"/>
    </location>
</feature>
<dbReference type="AlphaFoldDB" id="A0A9X1MIA6"/>
<evidence type="ECO:0000313" key="3">
    <source>
        <dbReference type="Proteomes" id="UP001139158"/>
    </source>
</evidence>
<keyword evidence="2" id="KW-0540">Nuclease</keyword>
<dbReference type="Pfam" id="PF00929">
    <property type="entry name" value="RNase_T"/>
    <property type="match status" value="1"/>
</dbReference>
<comment type="caution">
    <text evidence="2">The sequence shown here is derived from an EMBL/GenBank/DDBJ whole genome shotgun (WGS) entry which is preliminary data.</text>
</comment>
<dbReference type="InterPro" id="IPR012337">
    <property type="entry name" value="RNaseH-like_sf"/>
</dbReference>
<protein>
    <submittedName>
        <fullName evidence="2">3'-5' exonuclease</fullName>
    </submittedName>
</protein>
<keyword evidence="3" id="KW-1185">Reference proteome</keyword>
<accession>A0A9X1MIA6</accession>
<dbReference type="GO" id="GO:0008408">
    <property type="term" value="F:3'-5' exonuclease activity"/>
    <property type="evidence" value="ECO:0007669"/>
    <property type="project" value="TreeGrafter"/>
</dbReference>
<dbReference type="EMBL" id="JAJFZV010000020">
    <property type="protein sequence ID" value="MCC3299795.1"/>
    <property type="molecule type" value="Genomic_DNA"/>
</dbReference>
<proteinExistence type="predicted"/>
<keyword evidence="2" id="KW-0269">Exonuclease</keyword>
<dbReference type="GO" id="GO:0003676">
    <property type="term" value="F:nucleic acid binding"/>
    <property type="evidence" value="ECO:0007669"/>
    <property type="project" value="InterPro"/>
</dbReference>
<dbReference type="InterPro" id="IPR013520">
    <property type="entry name" value="Ribonucl_H"/>
</dbReference>
<evidence type="ECO:0000313" key="2">
    <source>
        <dbReference type="EMBL" id="MCC3299795.1"/>
    </source>
</evidence>
<keyword evidence="2" id="KW-0378">Hydrolase</keyword>
<dbReference type="Gene3D" id="3.30.420.10">
    <property type="entry name" value="Ribonuclease H-like superfamily/Ribonuclease H"/>
    <property type="match status" value="1"/>
</dbReference>
<evidence type="ECO:0000259" key="1">
    <source>
        <dbReference type="SMART" id="SM00479"/>
    </source>
</evidence>
<dbReference type="PANTHER" id="PTHR30231">
    <property type="entry name" value="DNA POLYMERASE III SUBUNIT EPSILON"/>
    <property type="match status" value="1"/>
</dbReference>
<dbReference type="SUPFAM" id="SSF53098">
    <property type="entry name" value="Ribonuclease H-like"/>
    <property type="match status" value="1"/>
</dbReference>
<dbReference type="RefSeq" id="WP_227897802.1">
    <property type="nucleotide sequence ID" value="NZ_CP099467.1"/>
</dbReference>